<dbReference type="SMART" id="SM00091">
    <property type="entry name" value="PAS"/>
    <property type="match status" value="1"/>
</dbReference>
<protein>
    <submittedName>
        <fullName evidence="5">Rec domain</fullName>
    </submittedName>
</protein>
<dbReference type="Pfam" id="PF00072">
    <property type="entry name" value="Response_reg"/>
    <property type="match status" value="1"/>
</dbReference>
<dbReference type="CDD" id="cd00156">
    <property type="entry name" value="REC"/>
    <property type="match status" value="1"/>
</dbReference>
<sequence length="260" mass="29191">MQRDRSAPVTVLHVDDEPELCDLVASFLEREHEWLSVETAPDAESALERIRAGGIDCVVSDYDMPGLDGLDFLRDVRAEHPDLPFILYTGKGSEEIASEAISAGVDDYLQKETHTEQYTVLANQIRNVVERQRAQSAAAAADRSYHNLVDTSPVPILLFDREAVIVYANDAAVEFLDADERKVLDEVRMPDLVDDIHREQALERFETLFETNESVPEVEFRIRTLEDRIKRAVVATAPGTYRGQPVAQVVAKRVEVVEDA</sequence>
<dbReference type="InterPro" id="IPR000014">
    <property type="entry name" value="PAS"/>
</dbReference>
<feature type="domain" description="PAS" evidence="4">
    <location>
        <begin position="141"/>
        <end position="212"/>
    </location>
</feature>
<feature type="modified residue" description="4-aspartylphosphate" evidence="2">
    <location>
        <position position="61"/>
    </location>
</feature>
<dbReference type="SMART" id="SM00448">
    <property type="entry name" value="REC"/>
    <property type="match status" value="1"/>
</dbReference>
<dbReference type="PROSITE" id="PS50110">
    <property type="entry name" value="RESPONSE_REGULATORY"/>
    <property type="match status" value="1"/>
</dbReference>
<feature type="domain" description="Response regulatory" evidence="3">
    <location>
        <begin position="10"/>
        <end position="126"/>
    </location>
</feature>
<dbReference type="Pfam" id="PF00989">
    <property type="entry name" value="PAS"/>
    <property type="match status" value="1"/>
</dbReference>
<dbReference type="SUPFAM" id="SSF52172">
    <property type="entry name" value="CheY-like"/>
    <property type="match status" value="1"/>
</dbReference>
<dbReference type="Gene3D" id="3.40.50.2300">
    <property type="match status" value="1"/>
</dbReference>
<evidence type="ECO:0000256" key="1">
    <source>
        <dbReference type="ARBA" id="ARBA00022553"/>
    </source>
</evidence>
<evidence type="ECO:0000313" key="5">
    <source>
        <dbReference type="EMBL" id="QSG14854.1"/>
    </source>
</evidence>
<reference evidence="5 6" key="1">
    <citation type="submission" date="2020-11" db="EMBL/GenBank/DDBJ databases">
        <title>Carbohydrate-dependent, anaerobic sulfur respiration: A novel catabolism in halophilic archaea.</title>
        <authorList>
            <person name="Sorokin D.Y."/>
            <person name="Messina E."/>
            <person name="Smedile F."/>
            <person name="La Cono V."/>
            <person name="Hallsworth J.E."/>
            <person name="Yakimov M.M."/>
        </authorList>
    </citation>
    <scope>NUCLEOTIDE SEQUENCE [LARGE SCALE GENOMIC DNA]</scope>
    <source>
        <strain evidence="5 6">HSR-Est</strain>
    </source>
</reference>
<dbReference type="Proteomes" id="UP000663292">
    <property type="component" value="Chromosome"/>
</dbReference>
<evidence type="ECO:0000313" key="6">
    <source>
        <dbReference type="Proteomes" id="UP000663292"/>
    </source>
</evidence>
<dbReference type="CDD" id="cd00130">
    <property type="entry name" value="PAS"/>
    <property type="match status" value="1"/>
</dbReference>
<evidence type="ECO:0000259" key="3">
    <source>
        <dbReference type="PROSITE" id="PS50110"/>
    </source>
</evidence>
<dbReference type="InterPro" id="IPR035965">
    <property type="entry name" value="PAS-like_dom_sf"/>
</dbReference>
<dbReference type="AlphaFoldDB" id="A0A897NQZ2"/>
<dbReference type="GO" id="GO:0000160">
    <property type="term" value="P:phosphorelay signal transduction system"/>
    <property type="evidence" value="ECO:0007669"/>
    <property type="project" value="InterPro"/>
</dbReference>
<dbReference type="PANTHER" id="PTHR44591">
    <property type="entry name" value="STRESS RESPONSE REGULATOR PROTEIN 1"/>
    <property type="match status" value="1"/>
</dbReference>
<dbReference type="InterPro" id="IPR001789">
    <property type="entry name" value="Sig_transdc_resp-reg_receiver"/>
</dbReference>
<dbReference type="EMBL" id="CP064791">
    <property type="protein sequence ID" value="QSG14854.1"/>
    <property type="molecule type" value="Genomic_DNA"/>
</dbReference>
<dbReference type="NCBIfam" id="TIGR00229">
    <property type="entry name" value="sensory_box"/>
    <property type="match status" value="1"/>
</dbReference>
<dbReference type="InterPro" id="IPR011006">
    <property type="entry name" value="CheY-like_superfamily"/>
</dbReference>
<keyword evidence="1 2" id="KW-0597">Phosphoprotein</keyword>
<name>A0A897NQZ2_9EURY</name>
<dbReference type="GeneID" id="68857962"/>
<evidence type="ECO:0000259" key="4">
    <source>
        <dbReference type="PROSITE" id="PS50112"/>
    </source>
</evidence>
<dbReference type="Gene3D" id="3.30.450.20">
    <property type="entry name" value="PAS domain"/>
    <property type="match status" value="1"/>
</dbReference>
<dbReference type="RefSeq" id="WP_229122902.1">
    <property type="nucleotide sequence ID" value="NZ_CP064791.1"/>
</dbReference>
<gene>
    <name evidence="5" type="primary">cheY6</name>
    <name evidence="5" type="ORF">HSEST_1322</name>
</gene>
<accession>A0A897NQZ2</accession>
<dbReference type="PROSITE" id="PS50112">
    <property type="entry name" value="PAS"/>
    <property type="match status" value="1"/>
</dbReference>
<proteinExistence type="predicted"/>
<dbReference type="SUPFAM" id="SSF55785">
    <property type="entry name" value="PYP-like sensor domain (PAS domain)"/>
    <property type="match status" value="1"/>
</dbReference>
<dbReference type="InterPro" id="IPR050595">
    <property type="entry name" value="Bact_response_regulator"/>
</dbReference>
<evidence type="ECO:0000256" key="2">
    <source>
        <dbReference type="PROSITE-ProRule" id="PRU00169"/>
    </source>
</evidence>
<dbReference type="InterPro" id="IPR013767">
    <property type="entry name" value="PAS_fold"/>
</dbReference>
<keyword evidence="6" id="KW-1185">Reference proteome</keyword>
<dbReference type="PANTHER" id="PTHR44591:SF3">
    <property type="entry name" value="RESPONSE REGULATORY DOMAIN-CONTAINING PROTEIN"/>
    <property type="match status" value="1"/>
</dbReference>
<organism evidence="5 6">
    <name type="scientific">Halapricum desulfuricans</name>
    <dbReference type="NCBI Taxonomy" id="2841257"/>
    <lineage>
        <taxon>Archaea</taxon>
        <taxon>Methanobacteriati</taxon>
        <taxon>Methanobacteriota</taxon>
        <taxon>Stenosarchaea group</taxon>
        <taxon>Halobacteria</taxon>
        <taxon>Halobacteriales</taxon>
        <taxon>Haloarculaceae</taxon>
        <taxon>Halapricum</taxon>
    </lineage>
</organism>